<dbReference type="PROSITE" id="PS51257">
    <property type="entry name" value="PROKAR_LIPOPROTEIN"/>
    <property type="match status" value="1"/>
</dbReference>
<dbReference type="EMBL" id="CP059075">
    <property type="protein sequence ID" value="QRE04807.1"/>
    <property type="molecule type" value="Genomic_DNA"/>
</dbReference>
<accession>A0A7U2NGS0</accession>
<dbReference type="Proteomes" id="UP000596329">
    <property type="component" value="Chromosome"/>
</dbReference>
<dbReference type="AlphaFoldDB" id="A0A7U2NGS0"/>
<name>A0A7U2NGS0_FLAPS</name>
<organism evidence="1 2">
    <name type="scientific">Flavobacterium psychrophilum</name>
    <dbReference type="NCBI Taxonomy" id="96345"/>
    <lineage>
        <taxon>Bacteria</taxon>
        <taxon>Pseudomonadati</taxon>
        <taxon>Bacteroidota</taxon>
        <taxon>Flavobacteriia</taxon>
        <taxon>Flavobacteriales</taxon>
        <taxon>Flavobacteriaceae</taxon>
        <taxon>Flavobacterium</taxon>
    </lineage>
</organism>
<evidence type="ECO:0000313" key="1">
    <source>
        <dbReference type="EMBL" id="QRE04807.1"/>
    </source>
</evidence>
<protein>
    <recommendedName>
        <fullName evidence="3">Lipoprotein</fullName>
    </recommendedName>
</protein>
<evidence type="ECO:0008006" key="3">
    <source>
        <dbReference type="Google" id="ProtNLM"/>
    </source>
</evidence>
<evidence type="ECO:0000313" key="2">
    <source>
        <dbReference type="Proteomes" id="UP000596329"/>
    </source>
</evidence>
<sequence length="183" mass="21129">MRNLITIFSLLIVTLISGCSDEKSKNIDMGTYLIKVPNVWKKIKIQGIDSNVSAILTSSGDTIISDYGKNSEKFEETNKVFSKEQIQKYKAMKMDTENLFWSNTPEIDQAQGTFLNEYYMYENIDNYKVKFRISKNNKKGITGIFVDSLFNTGNRLTIYSKNLNNSDKDLLINSFYTIKFKEK</sequence>
<reference evidence="1 2" key="1">
    <citation type="submission" date="2020-07" db="EMBL/GenBank/DDBJ databases">
        <title>Genomic characterization of Flavobacterium psychrophilum strains.</title>
        <authorList>
            <person name="Castillo D."/>
            <person name="Jorgensen J."/>
            <person name="Middelboe M."/>
        </authorList>
    </citation>
    <scope>NUCLEOTIDE SEQUENCE [LARGE SCALE GENOMIC DNA]</scope>
    <source>
        <strain evidence="1 2">FPS-R7</strain>
    </source>
</reference>
<dbReference type="RefSeq" id="WP_063742760.1">
    <property type="nucleotide sequence ID" value="NZ_CP059075.1"/>
</dbReference>
<proteinExistence type="predicted"/>
<gene>
    <name evidence="1" type="ORF">H0H26_04240</name>
</gene>